<sequence>MSRLLYASKYKISLLKVNEISSTMKLYLAVNVFCGITTLPYLLYKVVWWRPPNFQGNDKPLYSFVIFHFISGIFYALHFSISSILVFILCLDRCLVIKMSNLWEEKKRKMFIKLGIFFVIIVYFGCGFSYVFELPLDYNTRKSYYYLISIN</sequence>
<name>A0A6V7UPB4_MELEN</name>
<dbReference type="OrthoDB" id="5772720at2759"/>
<feature type="transmembrane region" description="Helical" evidence="1">
    <location>
        <begin position="64"/>
        <end position="91"/>
    </location>
</feature>
<reference evidence="2 3" key="1">
    <citation type="submission" date="2020-08" db="EMBL/GenBank/DDBJ databases">
        <authorList>
            <person name="Koutsovoulos G."/>
            <person name="Danchin GJ E."/>
        </authorList>
    </citation>
    <scope>NUCLEOTIDE SEQUENCE [LARGE SCALE GENOMIC DNA]</scope>
</reference>
<keyword evidence="1" id="KW-0472">Membrane</keyword>
<keyword evidence="1" id="KW-0812">Transmembrane</keyword>
<organism evidence="2 3">
    <name type="scientific">Meloidogyne enterolobii</name>
    <name type="common">Root-knot nematode worm</name>
    <name type="synonym">Meloidogyne mayaguensis</name>
    <dbReference type="NCBI Taxonomy" id="390850"/>
    <lineage>
        <taxon>Eukaryota</taxon>
        <taxon>Metazoa</taxon>
        <taxon>Ecdysozoa</taxon>
        <taxon>Nematoda</taxon>
        <taxon>Chromadorea</taxon>
        <taxon>Rhabditida</taxon>
        <taxon>Tylenchina</taxon>
        <taxon>Tylenchomorpha</taxon>
        <taxon>Tylenchoidea</taxon>
        <taxon>Meloidogynidae</taxon>
        <taxon>Meloidogyninae</taxon>
        <taxon>Meloidogyne</taxon>
    </lineage>
</organism>
<evidence type="ECO:0000256" key="1">
    <source>
        <dbReference type="SAM" id="Phobius"/>
    </source>
</evidence>
<feature type="transmembrane region" description="Helical" evidence="1">
    <location>
        <begin position="26"/>
        <end position="44"/>
    </location>
</feature>
<dbReference type="AlphaFoldDB" id="A0A6V7UPB4"/>
<dbReference type="EMBL" id="CAJEWN010000095">
    <property type="protein sequence ID" value="CAD2162986.1"/>
    <property type="molecule type" value="Genomic_DNA"/>
</dbReference>
<feature type="transmembrane region" description="Helical" evidence="1">
    <location>
        <begin position="111"/>
        <end position="132"/>
    </location>
</feature>
<keyword evidence="1" id="KW-1133">Transmembrane helix</keyword>
<evidence type="ECO:0000313" key="2">
    <source>
        <dbReference type="EMBL" id="CAD2162986.1"/>
    </source>
</evidence>
<gene>
    <name evidence="2" type="ORF">MENT_LOCUS15731</name>
</gene>
<protein>
    <submittedName>
        <fullName evidence="2">Uncharacterized protein</fullName>
    </submittedName>
</protein>
<proteinExistence type="predicted"/>
<dbReference type="Proteomes" id="UP000580250">
    <property type="component" value="Unassembled WGS sequence"/>
</dbReference>
<comment type="caution">
    <text evidence="2">The sequence shown here is derived from an EMBL/GenBank/DDBJ whole genome shotgun (WGS) entry which is preliminary data.</text>
</comment>
<evidence type="ECO:0000313" key="3">
    <source>
        <dbReference type="Proteomes" id="UP000580250"/>
    </source>
</evidence>
<accession>A0A6V7UPB4</accession>